<feature type="chain" id="PRO_5017034337" description="Cytochrome c domain-containing protein" evidence="5">
    <location>
        <begin position="30"/>
        <end position="68"/>
    </location>
</feature>
<evidence type="ECO:0000256" key="5">
    <source>
        <dbReference type="SAM" id="SignalP"/>
    </source>
</evidence>
<dbReference type="InterPro" id="IPR036909">
    <property type="entry name" value="Cyt_c-like_dom_sf"/>
</dbReference>
<name>A0A370DF46_9GAMM</name>
<dbReference type="EMBL" id="QFXD01000314">
    <property type="protein sequence ID" value="RDH83501.1"/>
    <property type="molecule type" value="Genomic_DNA"/>
</dbReference>
<organism evidence="7 8">
    <name type="scientific">endosymbiont of Lamellibrachia luymesi</name>
    <dbReference type="NCBI Taxonomy" id="2200907"/>
    <lineage>
        <taxon>Bacteria</taxon>
        <taxon>Pseudomonadati</taxon>
        <taxon>Pseudomonadota</taxon>
        <taxon>Gammaproteobacteria</taxon>
        <taxon>sulfur-oxidizing symbionts</taxon>
    </lineage>
</organism>
<accession>A0A370DF46</accession>
<keyword evidence="2 4" id="KW-0479">Metal-binding</keyword>
<dbReference type="GO" id="GO:0009055">
    <property type="term" value="F:electron transfer activity"/>
    <property type="evidence" value="ECO:0007669"/>
    <property type="project" value="InterPro"/>
</dbReference>
<dbReference type="SUPFAM" id="SSF46626">
    <property type="entry name" value="Cytochrome c"/>
    <property type="match status" value="1"/>
</dbReference>
<sequence length="68" mass="7098">MRATAAQTAFAVSSFVLLSGLTAISSVHATDISNIAEGKKIAFDRERSNCLACHMIDDGFSPGDIGPL</sequence>
<evidence type="ECO:0000256" key="3">
    <source>
        <dbReference type="ARBA" id="ARBA00023004"/>
    </source>
</evidence>
<dbReference type="GO" id="GO:0020037">
    <property type="term" value="F:heme binding"/>
    <property type="evidence" value="ECO:0007669"/>
    <property type="project" value="InterPro"/>
</dbReference>
<evidence type="ECO:0000256" key="2">
    <source>
        <dbReference type="ARBA" id="ARBA00022723"/>
    </source>
</evidence>
<comment type="caution">
    <text evidence="7">The sequence shown here is derived from an EMBL/GenBank/DDBJ whole genome shotgun (WGS) entry which is preliminary data.</text>
</comment>
<keyword evidence="3 4" id="KW-0408">Iron</keyword>
<evidence type="ECO:0000259" key="6">
    <source>
        <dbReference type="PROSITE" id="PS51007"/>
    </source>
</evidence>
<keyword evidence="1 4" id="KW-0349">Heme</keyword>
<dbReference type="Proteomes" id="UP000255508">
    <property type="component" value="Unassembled WGS sequence"/>
</dbReference>
<proteinExistence type="predicted"/>
<evidence type="ECO:0000313" key="8">
    <source>
        <dbReference type="Proteomes" id="UP000255508"/>
    </source>
</evidence>
<evidence type="ECO:0000256" key="4">
    <source>
        <dbReference type="PROSITE-ProRule" id="PRU00433"/>
    </source>
</evidence>
<evidence type="ECO:0000313" key="7">
    <source>
        <dbReference type="EMBL" id="RDH83501.1"/>
    </source>
</evidence>
<dbReference type="Gene3D" id="1.10.760.10">
    <property type="entry name" value="Cytochrome c-like domain"/>
    <property type="match status" value="1"/>
</dbReference>
<protein>
    <recommendedName>
        <fullName evidence="6">Cytochrome c domain-containing protein</fullName>
    </recommendedName>
</protein>
<reference evidence="7 8" key="1">
    <citation type="journal article" date="2018" name="ISME J.">
        <title>Endosymbiont genomes yield clues of tubeworm success.</title>
        <authorList>
            <person name="Li Y."/>
            <person name="Liles M.R."/>
            <person name="Halanych K.M."/>
        </authorList>
    </citation>
    <scope>NUCLEOTIDE SEQUENCE [LARGE SCALE GENOMIC DNA]</scope>
    <source>
        <strain evidence="7">A1422</strain>
    </source>
</reference>
<dbReference type="PROSITE" id="PS51007">
    <property type="entry name" value="CYTC"/>
    <property type="match status" value="1"/>
</dbReference>
<dbReference type="AlphaFoldDB" id="A0A370DF46"/>
<feature type="domain" description="Cytochrome c" evidence="6">
    <location>
        <begin position="33"/>
        <end position="68"/>
    </location>
</feature>
<feature type="signal peptide" evidence="5">
    <location>
        <begin position="1"/>
        <end position="29"/>
    </location>
</feature>
<evidence type="ECO:0000256" key="1">
    <source>
        <dbReference type="ARBA" id="ARBA00022617"/>
    </source>
</evidence>
<keyword evidence="5" id="KW-0732">Signal</keyword>
<gene>
    <name evidence="7" type="ORF">DIZ79_17485</name>
</gene>
<dbReference type="GO" id="GO:0046872">
    <property type="term" value="F:metal ion binding"/>
    <property type="evidence" value="ECO:0007669"/>
    <property type="project" value="UniProtKB-KW"/>
</dbReference>
<dbReference type="InterPro" id="IPR009056">
    <property type="entry name" value="Cyt_c-like_dom"/>
</dbReference>